<feature type="repeat" description="PPR" evidence="2">
    <location>
        <begin position="613"/>
        <end position="647"/>
    </location>
</feature>
<feature type="compositionally biased region" description="Basic and acidic residues" evidence="3">
    <location>
        <begin position="245"/>
        <end position="254"/>
    </location>
</feature>
<dbReference type="PROSITE" id="PS51375">
    <property type="entry name" value="PPR"/>
    <property type="match status" value="5"/>
</dbReference>
<feature type="region of interest" description="Disordered" evidence="3">
    <location>
        <begin position="1"/>
        <end position="48"/>
    </location>
</feature>
<dbReference type="RefSeq" id="XP_011129914.1">
    <property type="nucleotide sequence ID" value="XM_011131612.1"/>
</dbReference>
<dbReference type="GeneID" id="22912036"/>
<feature type="repeat" description="PPR" evidence="2">
    <location>
        <begin position="543"/>
        <end position="577"/>
    </location>
</feature>
<dbReference type="Pfam" id="PF01535">
    <property type="entry name" value="PPR"/>
    <property type="match status" value="2"/>
</dbReference>
<evidence type="ECO:0000256" key="1">
    <source>
        <dbReference type="ARBA" id="ARBA00022737"/>
    </source>
</evidence>
<dbReference type="Pfam" id="PF13812">
    <property type="entry name" value="PPR_3"/>
    <property type="match status" value="1"/>
</dbReference>
<feature type="compositionally biased region" description="Basic and acidic residues" evidence="3">
    <location>
        <begin position="304"/>
        <end position="332"/>
    </location>
</feature>
<keyword evidence="5" id="KW-1185">Reference proteome</keyword>
<evidence type="ECO:0000256" key="3">
    <source>
        <dbReference type="SAM" id="MobiDB-lite"/>
    </source>
</evidence>
<name>A0A023B8Y0_GRENI</name>
<dbReference type="NCBIfam" id="TIGR00756">
    <property type="entry name" value="PPR"/>
    <property type="match status" value="5"/>
</dbReference>
<dbReference type="OrthoDB" id="185373at2759"/>
<feature type="compositionally biased region" description="Polar residues" evidence="3">
    <location>
        <begin position="255"/>
        <end position="265"/>
    </location>
</feature>
<dbReference type="EMBL" id="AFNH02000420">
    <property type="protein sequence ID" value="EZG70557.1"/>
    <property type="molecule type" value="Genomic_DNA"/>
</dbReference>
<feature type="compositionally biased region" description="Basic and acidic residues" evidence="3">
    <location>
        <begin position="19"/>
        <end position="29"/>
    </location>
</feature>
<feature type="region of interest" description="Disordered" evidence="3">
    <location>
        <begin position="219"/>
        <end position="273"/>
    </location>
</feature>
<dbReference type="Pfam" id="PF13041">
    <property type="entry name" value="PPR_2"/>
    <property type="match status" value="1"/>
</dbReference>
<feature type="compositionally biased region" description="Low complexity" evidence="3">
    <location>
        <begin position="224"/>
        <end position="235"/>
    </location>
</feature>
<sequence>MEEQIASPSRNGLGLESPNFDHADLHNEDQMSLPENPAQGEQTPRDEVSVDPGILVPTDLLSAEPVFSSDAVDPENSAVDFSTILATTPADLDGGEELPSFDLSASVGGSSPVGPTMETLSTAAASPTAQQSLSRYLRAHGIAHNPLKVLRMFDSEQVPYSVSPRIYNYLVELALRHHDLQAMDLLKTHLMDLTCRHLEDALHLSQDRNLDQDTHLEQARKQADTTNATPSTAPPADDDLNGGVDNHDFEDRPSSRQSGSVNSSPRRLEPNLVGPNLVGPNLVGPNLVGPNLVEPDPLARGMLKQHDGDVDRHDGDVDRHDSNRHDSNRHDSNRQWCSRESCSVQQKVTECGNRRRSPCLELKRLFFGPDCGVGRDWASGYGGRGCLGTSQILDCENPRLFTRLLRGRRELQKEVYGFEVDDCGVTGGGGVPFIPSLGSYGSLIRGFGSVTDLNSVCWLWNHMRVYSLHVPESVTYGCLFDALVQANEVRRALVAFRAMEQEGITKANTIMYSTLIKGFARVCCHDAAILLYEEMLRNGIQVNTVTYNSLVNACARAGEMKEAGKILEQMIGSDIQPDLVTFSTVVKGYCIRGEVERAYRLMHALKDKGVQPDGILYNTLLDGCVRYKKYALCEQVWEAMVADQVAPSNFTLTIFIKLFGKLGRVDKIFQLIQEFPEKYGFNVNGHVYTCVMSACINNQRFDCITPMFSKLLLLRNNDDSTTKTLTSRRGSNRRARERDASRRGVVPDAKSYETALTGLHRGKLFREGTEILALAFGLPNKLCQNPLDLASMQRPQLSRCTLSTWLEVLQRKRDFSFYKPDVEHALRTQLTNLPRHYR</sequence>
<dbReference type="eggNOG" id="KOG4197">
    <property type="taxonomic scope" value="Eukaryota"/>
</dbReference>
<feature type="region of interest" description="Disordered" evidence="3">
    <location>
        <begin position="293"/>
        <end position="332"/>
    </location>
</feature>
<dbReference type="Proteomes" id="UP000019763">
    <property type="component" value="Unassembled WGS sequence"/>
</dbReference>
<feature type="repeat" description="PPR" evidence="2">
    <location>
        <begin position="578"/>
        <end position="612"/>
    </location>
</feature>
<dbReference type="PANTHER" id="PTHR47932">
    <property type="entry name" value="ATPASE EXPRESSION PROTEIN 3"/>
    <property type="match status" value="1"/>
</dbReference>
<dbReference type="AlphaFoldDB" id="A0A023B8Y0"/>
<organism evidence="4 5">
    <name type="scientific">Gregarina niphandrodes</name>
    <name type="common">Septate eugregarine</name>
    <dbReference type="NCBI Taxonomy" id="110365"/>
    <lineage>
        <taxon>Eukaryota</taxon>
        <taxon>Sar</taxon>
        <taxon>Alveolata</taxon>
        <taxon>Apicomplexa</taxon>
        <taxon>Conoidasida</taxon>
        <taxon>Gregarinasina</taxon>
        <taxon>Eugregarinorida</taxon>
        <taxon>Gregarinidae</taxon>
        <taxon>Gregarina</taxon>
    </lineage>
</organism>
<feature type="repeat" description="PPR" evidence="2">
    <location>
        <begin position="508"/>
        <end position="542"/>
    </location>
</feature>
<evidence type="ECO:0000256" key="2">
    <source>
        <dbReference type="PROSITE-ProRule" id="PRU00708"/>
    </source>
</evidence>
<dbReference type="InterPro" id="IPR011990">
    <property type="entry name" value="TPR-like_helical_dom_sf"/>
</dbReference>
<dbReference type="VEuPathDB" id="CryptoDB:GNI_055200"/>
<reference evidence="4" key="1">
    <citation type="submission" date="2013-12" db="EMBL/GenBank/DDBJ databases">
        <authorList>
            <person name="Omoto C.K."/>
            <person name="Sibley D."/>
            <person name="Venepally P."/>
            <person name="Hadjithomas M."/>
            <person name="Karamycheva S."/>
            <person name="Brunk B."/>
            <person name="Roos D."/>
            <person name="Caler E."/>
            <person name="Lorenzi H."/>
        </authorList>
    </citation>
    <scope>NUCLEOTIDE SEQUENCE</scope>
</reference>
<keyword evidence="1" id="KW-0677">Repeat</keyword>
<gene>
    <name evidence="4" type="ORF">GNI_055200</name>
</gene>
<dbReference type="Gene3D" id="1.25.40.10">
    <property type="entry name" value="Tetratricopeptide repeat domain"/>
    <property type="match status" value="3"/>
</dbReference>
<dbReference type="PANTHER" id="PTHR47932:SF44">
    <property type="entry name" value="MIOREX COMPLEX COMPONENT 1"/>
    <property type="match status" value="1"/>
</dbReference>
<evidence type="ECO:0000313" key="5">
    <source>
        <dbReference type="Proteomes" id="UP000019763"/>
    </source>
</evidence>
<feature type="repeat" description="PPR" evidence="2">
    <location>
        <begin position="472"/>
        <end position="506"/>
    </location>
</feature>
<comment type="caution">
    <text evidence="4">The sequence shown here is derived from an EMBL/GenBank/DDBJ whole genome shotgun (WGS) entry which is preliminary data.</text>
</comment>
<evidence type="ECO:0000313" key="4">
    <source>
        <dbReference type="EMBL" id="EZG70557.1"/>
    </source>
</evidence>
<accession>A0A023B8Y0</accession>
<dbReference type="InterPro" id="IPR002885">
    <property type="entry name" value="PPR_rpt"/>
</dbReference>
<protein>
    <submittedName>
        <fullName evidence="4">Pentatricopeptide repeat protein</fullName>
    </submittedName>
</protein>
<proteinExistence type="predicted"/>
<feature type="region of interest" description="Disordered" evidence="3">
    <location>
        <begin position="723"/>
        <end position="743"/>
    </location>
</feature>
<feature type="compositionally biased region" description="Polar residues" evidence="3">
    <location>
        <begin position="1"/>
        <end position="10"/>
    </location>
</feature>